<sequence>MEVMKRILRVIRGKFNSLVQGAEDPEKIMEQTFLEMQSNLVELRQGVACAIASQKRTERQAFAAQSQAQEWYRRAQLALQQGSEILAREALTKRQAYQQTSTALFEQIEQQKQVLGKLKQDMRSLELKTAEVKTKKDMYIARARSAQASYKLQEMLSGVSDNSGLSALERMEEKVLQIESQAEAIGQLSSDNLETRFAGLKSINDNDVDAELAAMKTQMLDQVNNTPVQNSLSGQQVPTTPKTPEC</sequence>
<evidence type="ECO:0000256" key="1">
    <source>
        <dbReference type="ARBA" id="ARBA00043985"/>
    </source>
</evidence>
<dbReference type="PANTHER" id="PTHR31088:SF6">
    <property type="entry name" value="PHAGE SHOCK PROTEIN A"/>
    <property type="match status" value="1"/>
</dbReference>
<gene>
    <name evidence="4" type="ordered locus">Aazo_0914</name>
</gene>
<dbReference type="Proteomes" id="UP000001511">
    <property type="component" value="Chromosome"/>
</dbReference>
<dbReference type="PANTHER" id="PTHR31088">
    <property type="entry name" value="MEMBRANE-ASSOCIATED PROTEIN VIPP1, CHLOROPLASTIC"/>
    <property type="match status" value="1"/>
</dbReference>
<dbReference type="HOGENOM" id="CLU_056466_3_2_3"/>
<evidence type="ECO:0000256" key="2">
    <source>
        <dbReference type="SAM" id="Coils"/>
    </source>
</evidence>
<feature type="region of interest" description="Disordered" evidence="3">
    <location>
        <begin position="226"/>
        <end position="246"/>
    </location>
</feature>
<dbReference type="eggNOG" id="COG1842">
    <property type="taxonomic scope" value="Bacteria"/>
</dbReference>
<name>D7E238_NOSA0</name>
<accession>D7E238</accession>
<dbReference type="OrthoDB" id="9779630at2"/>
<evidence type="ECO:0000313" key="4">
    <source>
        <dbReference type="EMBL" id="ADI63316.1"/>
    </source>
</evidence>
<dbReference type="RefSeq" id="WP_013190334.1">
    <property type="nucleotide sequence ID" value="NC_014248.1"/>
</dbReference>
<dbReference type="Pfam" id="PF04012">
    <property type="entry name" value="PspA_IM30"/>
    <property type="match status" value="1"/>
</dbReference>
<keyword evidence="5" id="KW-1185">Reference proteome</keyword>
<feature type="coiled-coil region" evidence="2">
    <location>
        <begin position="108"/>
        <end position="135"/>
    </location>
</feature>
<organism evidence="4 5">
    <name type="scientific">Nostoc azollae (strain 0708)</name>
    <name type="common">Anabaena azollae (strain 0708)</name>
    <dbReference type="NCBI Taxonomy" id="551115"/>
    <lineage>
        <taxon>Bacteria</taxon>
        <taxon>Bacillati</taxon>
        <taxon>Cyanobacteriota</taxon>
        <taxon>Cyanophyceae</taxon>
        <taxon>Nostocales</taxon>
        <taxon>Nostocaceae</taxon>
        <taxon>Trichormus</taxon>
    </lineage>
</organism>
<dbReference type="EMBL" id="CP002059">
    <property type="protein sequence ID" value="ADI63316.1"/>
    <property type="molecule type" value="Genomic_DNA"/>
</dbReference>
<dbReference type="AlphaFoldDB" id="D7E238"/>
<protein>
    <submittedName>
        <fullName evidence="4">Phage shock protein A, PspA</fullName>
    </submittedName>
</protein>
<comment type="similarity">
    <text evidence="1">Belongs to the PspA/Vipp/IM30 family.</text>
</comment>
<proteinExistence type="inferred from homology"/>
<evidence type="ECO:0000256" key="3">
    <source>
        <dbReference type="SAM" id="MobiDB-lite"/>
    </source>
</evidence>
<dbReference type="STRING" id="551115.Aazo_0914"/>
<evidence type="ECO:0000313" key="5">
    <source>
        <dbReference type="Proteomes" id="UP000001511"/>
    </source>
</evidence>
<dbReference type="InterPro" id="IPR007157">
    <property type="entry name" value="PspA_VIPP1"/>
</dbReference>
<dbReference type="KEGG" id="naz:Aazo_0914"/>
<keyword evidence="2" id="KW-0175">Coiled coil</keyword>
<reference evidence="4 5" key="1">
    <citation type="journal article" date="2010" name="PLoS ONE">
        <title>Genome erosion in a nitrogen-fixing vertically transmitted endosymbiotic multicellular cyanobacterium.</title>
        <authorList>
            <person name="Ran L."/>
            <person name="Larsson J."/>
            <person name="Vigil-Stenman T."/>
            <person name="Nylander J.A."/>
            <person name="Ininbergs K."/>
            <person name="Zheng W.W."/>
            <person name="Lapidus A."/>
            <person name="Lowry S."/>
            <person name="Haselkorn R."/>
            <person name="Bergman B."/>
        </authorList>
    </citation>
    <scope>NUCLEOTIDE SEQUENCE [LARGE SCALE GENOMIC DNA]</scope>
    <source>
        <strain evidence="4 5">0708</strain>
    </source>
</reference>